<evidence type="ECO:0000256" key="6">
    <source>
        <dbReference type="ARBA" id="ARBA00023136"/>
    </source>
</evidence>
<feature type="domain" description="Anti-sigma K factor RskA C-terminal" evidence="10">
    <location>
        <begin position="115"/>
        <end position="262"/>
    </location>
</feature>
<gene>
    <name evidence="11" type="ORF">GCM10010917_20850</name>
</gene>
<dbReference type="InterPro" id="IPR051474">
    <property type="entry name" value="Anti-sigma-K/W_factor"/>
</dbReference>
<comment type="subcellular location">
    <subcellularLocation>
        <location evidence="2">Cell membrane</location>
    </subcellularLocation>
    <subcellularLocation>
        <location evidence="1">Membrane</location>
        <topology evidence="1">Single-pass membrane protein</topology>
    </subcellularLocation>
</comment>
<keyword evidence="12" id="KW-1185">Reference proteome</keyword>
<keyword evidence="3" id="KW-1003">Cell membrane</keyword>
<evidence type="ECO:0000256" key="9">
    <source>
        <dbReference type="SAM" id="Phobius"/>
    </source>
</evidence>
<evidence type="ECO:0000256" key="2">
    <source>
        <dbReference type="ARBA" id="ARBA00004236"/>
    </source>
</evidence>
<accession>A0ABQ1G2P3</accession>
<dbReference type="EMBL" id="BMHF01000006">
    <property type="protein sequence ID" value="GGA35452.1"/>
    <property type="molecule type" value="Genomic_DNA"/>
</dbReference>
<evidence type="ECO:0000256" key="7">
    <source>
        <dbReference type="ARBA" id="ARBA00029829"/>
    </source>
</evidence>
<proteinExistence type="predicted"/>
<keyword evidence="6 9" id="KW-0472">Membrane</keyword>
<evidence type="ECO:0000313" key="12">
    <source>
        <dbReference type="Proteomes" id="UP000609323"/>
    </source>
</evidence>
<dbReference type="PANTHER" id="PTHR37461:SF1">
    <property type="entry name" value="ANTI-SIGMA-K FACTOR RSKA"/>
    <property type="match status" value="1"/>
</dbReference>
<dbReference type="PANTHER" id="PTHR37461">
    <property type="entry name" value="ANTI-SIGMA-K FACTOR RSKA"/>
    <property type="match status" value="1"/>
</dbReference>
<comment type="caution">
    <text evidence="11">The sequence shown here is derived from an EMBL/GenBank/DDBJ whole genome shotgun (WGS) entry which is preliminary data.</text>
</comment>
<dbReference type="Gene3D" id="1.10.10.1320">
    <property type="entry name" value="Anti-sigma factor, zinc-finger domain"/>
    <property type="match status" value="1"/>
</dbReference>
<dbReference type="InterPro" id="IPR018764">
    <property type="entry name" value="RskA_C"/>
</dbReference>
<dbReference type="RefSeq" id="WP_157739478.1">
    <property type="nucleotide sequence ID" value="NZ_BMHF01000006.1"/>
</dbReference>
<reference evidence="12" key="1">
    <citation type="journal article" date="2019" name="Int. J. Syst. Evol. Microbiol.">
        <title>The Global Catalogue of Microorganisms (GCM) 10K type strain sequencing project: providing services to taxonomists for standard genome sequencing and annotation.</title>
        <authorList>
            <consortium name="The Broad Institute Genomics Platform"/>
            <consortium name="The Broad Institute Genome Sequencing Center for Infectious Disease"/>
            <person name="Wu L."/>
            <person name="Ma J."/>
        </authorList>
    </citation>
    <scope>NUCLEOTIDE SEQUENCE [LARGE SCALE GENOMIC DNA]</scope>
    <source>
        <strain evidence="12">CGMCC 1.15044</strain>
    </source>
</reference>
<keyword evidence="5 9" id="KW-1133">Transmembrane helix</keyword>
<evidence type="ECO:0000256" key="8">
    <source>
        <dbReference type="ARBA" id="ARBA00030803"/>
    </source>
</evidence>
<sequence length="270" mass="29964">MNEERTPLCDLCLDVVTNGCTEEERLAFERHLPGCEACQAEMKELRETWEALSADMKWMSPPEDLKEQVLNAAFAADQPELEPVQEQEKAPVKMFHIAGSEQARRRAVRRSRFMTAAASIMLVLFLASASWNYKMYNEQAADPMPVEKALSVSASQIKMAVPLHTQSAEYAQAYGFACIVDNGNSKQFVVYVYGAPETAASQAYQVWLIKDGVRTSAGTFRVRTEGNNTSLGVLSMPMKSSNLKFDAIGITLEPDDKGSQPRGEKMFSSI</sequence>
<evidence type="ECO:0000256" key="3">
    <source>
        <dbReference type="ARBA" id="ARBA00022475"/>
    </source>
</evidence>
<protein>
    <recommendedName>
        <fullName evidence="8">Regulator of SigK</fullName>
    </recommendedName>
    <alternativeName>
        <fullName evidence="7">Sigma-K anti-sigma factor RskA</fullName>
    </alternativeName>
</protein>
<keyword evidence="4 9" id="KW-0812">Transmembrane</keyword>
<dbReference type="InterPro" id="IPR041916">
    <property type="entry name" value="Anti_sigma_zinc_sf"/>
</dbReference>
<evidence type="ECO:0000313" key="11">
    <source>
        <dbReference type="EMBL" id="GGA35452.1"/>
    </source>
</evidence>
<evidence type="ECO:0000256" key="4">
    <source>
        <dbReference type="ARBA" id="ARBA00022692"/>
    </source>
</evidence>
<feature type="transmembrane region" description="Helical" evidence="9">
    <location>
        <begin position="113"/>
        <end position="133"/>
    </location>
</feature>
<evidence type="ECO:0000259" key="10">
    <source>
        <dbReference type="Pfam" id="PF10099"/>
    </source>
</evidence>
<name>A0ABQ1G2P3_9BACL</name>
<dbReference type="Proteomes" id="UP000609323">
    <property type="component" value="Unassembled WGS sequence"/>
</dbReference>
<evidence type="ECO:0000256" key="1">
    <source>
        <dbReference type="ARBA" id="ARBA00004167"/>
    </source>
</evidence>
<evidence type="ECO:0000256" key="5">
    <source>
        <dbReference type="ARBA" id="ARBA00022989"/>
    </source>
</evidence>
<dbReference type="Pfam" id="PF10099">
    <property type="entry name" value="RskA_C"/>
    <property type="match status" value="1"/>
</dbReference>
<organism evidence="11 12">
    <name type="scientific">Paenibacillus physcomitrellae</name>
    <dbReference type="NCBI Taxonomy" id="1619311"/>
    <lineage>
        <taxon>Bacteria</taxon>
        <taxon>Bacillati</taxon>
        <taxon>Bacillota</taxon>
        <taxon>Bacilli</taxon>
        <taxon>Bacillales</taxon>
        <taxon>Paenibacillaceae</taxon>
        <taxon>Paenibacillus</taxon>
    </lineage>
</organism>